<feature type="coiled-coil region" evidence="1">
    <location>
        <begin position="334"/>
        <end position="361"/>
    </location>
</feature>
<keyword evidence="1" id="KW-0175">Coiled coil</keyword>
<dbReference type="InterPro" id="IPR027417">
    <property type="entry name" value="P-loop_NTPase"/>
</dbReference>
<proteinExistence type="predicted"/>
<protein>
    <submittedName>
        <fullName evidence="4">AAA family ATPase</fullName>
    </submittedName>
    <submittedName>
        <fullName evidence="3">ATP-dependent exonuclease sbcC</fullName>
    </submittedName>
</protein>
<dbReference type="RefSeq" id="WP_055269209.1">
    <property type="nucleotide sequence ID" value="NZ_CABMFH010000006.1"/>
</dbReference>
<reference evidence="4" key="2">
    <citation type="submission" date="2022-08" db="EMBL/GenBank/DDBJ databases">
        <title>Genome Sequencing of Bacteroides fragilis Group Isolates with Nanopore Technology.</title>
        <authorList>
            <person name="Tisza M.J."/>
            <person name="Smith D."/>
            <person name="Dekker J.P."/>
        </authorList>
    </citation>
    <scope>NUCLEOTIDE SEQUENCE</scope>
    <source>
        <strain evidence="4">BFG-527</strain>
    </source>
</reference>
<evidence type="ECO:0000313" key="4">
    <source>
        <dbReference type="EMBL" id="UVQ72460.1"/>
    </source>
</evidence>
<organism evidence="3 5">
    <name type="scientific">Bacteroides faecis</name>
    <dbReference type="NCBI Taxonomy" id="674529"/>
    <lineage>
        <taxon>Bacteria</taxon>
        <taxon>Pseudomonadati</taxon>
        <taxon>Bacteroidota</taxon>
        <taxon>Bacteroidia</taxon>
        <taxon>Bacteroidales</taxon>
        <taxon>Bacteroidaceae</taxon>
        <taxon>Bacteroides</taxon>
    </lineage>
</organism>
<evidence type="ECO:0000313" key="5">
    <source>
        <dbReference type="Proteomes" id="UP000095606"/>
    </source>
</evidence>
<dbReference type="AlphaFoldDB" id="A0A174J9R1"/>
<dbReference type="GO" id="GO:0006302">
    <property type="term" value="P:double-strand break repair"/>
    <property type="evidence" value="ECO:0007669"/>
    <property type="project" value="InterPro"/>
</dbReference>
<evidence type="ECO:0000313" key="6">
    <source>
        <dbReference type="Proteomes" id="UP001060104"/>
    </source>
</evidence>
<dbReference type="InterPro" id="IPR038729">
    <property type="entry name" value="Rad50/SbcC_AAA"/>
</dbReference>
<keyword evidence="3" id="KW-0269">Exonuclease</keyword>
<sequence length="954" mass="107855">MKIIAIRLKNLTSIEGSVEIDFTVEPLCSAGIFAISGATGAGKSTLLDALCLALYDKAPRFATSVESINLADVGDNQINQSDVRNLLRRGTSDGYAEVDFQGVDGHRYRSRWSVRRTRNKASGSLQPQVLEVKDLDTEKEFQGTKKELLAQLVDLVGLTYEQFTRTVLLAQNDFATFLKSRGAAKAELLEKLTGTGVYSRISQEIFARNKAVQEEVAMIHNKMSVIELLPEDEFLSLQKEKELLTEKRAAGIKLLAELNAQLNVVRSLKIQETLWMKKQQEEQGELVNQKNLQTALVVQEEGLLHFRAQWEAIQPDLKKARQLDVQIQSQQAGYMQSQQILQAARQQVADQEKKLISAMGQLQISYHSLNHLLNRTDVEALQPEQIELILNEEKERLETWTKANEERLIQLNSFSYPSLVDEQSKIQKELVRLQNMKQLTEGQLKAKQEIEKLEKEVVVCTRQLAEQDSVVKALHRLYESARMAVGKDVKALRQQLQEGEACPVCGSTMHPYHREQEIVDTLYRRMEQEYNTALSAYQQINNRNITLQRDLTHQKATEAQIKEQLSALQQEEDSVGNEEQIRSRLNELAERILAYRNLYAEWQQSDEKIKKLRAHCDALRENVAQCRLAAQKVAAVKEQLTILQKAVAGEQQRFDVIAKALDTLRQERSLLLKGKSADEAEVAVARKEKELNDALETARKQVEGVKNRLSGLQGEMKQLAVTIEELREQQKNIEYPDLLPQTIAKQQEDNLNTERALSTVEARLLQQTKNKTIVDQITKELTEKQEVAGRWAKLNKLIGSADGTKFKVIAQSYTLNLLLLHANKHLSYLSKRYKLQQVPDTLALQVIDCDMCDEIRTVYSLSGGESFLISLALALGLSSLSSNNLKVESLFIDEGFGSLDADSLRTAMEALEQLQMQGRKIGVISHVQEMSERISVQVQVHKKINGKSVLTVVG</sequence>
<evidence type="ECO:0000259" key="2">
    <source>
        <dbReference type="Pfam" id="PF13476"/>
    </source>
</evidence>
<dbReference type="Proteomes" id="UP001060104">
    <property type="component" value="Chromosome"/>
</dbReference>
<accession>A0A174J9R1</accession>
<feature type="coiled-coil region" evidence="1">
    <location>
        <begin position="436"/>
        <end position="463"/>
    </location>
</feature>
<dbReference type="EMBL" id="CP103141">
    <property type="protein sequence ID" value="UVQ72460.1"/>
    <property type="molecule type" value="Genomic_DNA"/>
</dbReference>
<evidence type="ECO:0000256" key="1">
    <source>
        <dbReference type="SAM" id="Coils"/>
    </source>
</evidence>
<reference evidence="3 5" key="1">
    <citation type="submission" date="2015-09" db="EMBL/GenBank/DDBJ databases">
        <authorList>
            <consortium name="Pathogen Informatics"/>
        </authorList>
    </citation>
    <scope>NUCLEOTIDE SEQUENCE [LARGE SCALE GENOMIC DNA]</scope>
    <source>
        <strain evidence="3 5">2789STDY5834846</strain>
    </source>
</reference>
<dbReference type="PANTHER" id="PTHR32114:SF2">
    <property type="entry name" value="ABC TRANSPORTER ABCH.3"/>
    <property type="match status" value="1"/>
</dbReference>
<keyword evidence="6" id="KW-1185">Reference proteome</keyword>
<feature type="coiled-coil region" evidence="1">
    <location>
        <begin position="677"/>
        <end position="763"/>
    </location>
</feature>
<keyword evidence="3" id="KW-0378">Hydrolase</keyword>
<dbReference type="GO" id="GO:0004527">
    <property type="term" value="F:exonuclease activity"/>
    <property type="evidence" value="ECO:0007669"/>
    <property type="project" value="UniProtKB-KW"/>
</dbReference>
<dbReference type="GeneID" id="69589918"/>
<gene>
    <name evidence="3" type="primary">sbcC</name>
    <name evidence="3" type="ORF">ERS852461_01517</name>
    <name evidence="4" type="ORF">NXY30_15410</name>
</gene>
<dbReference type="GO" id="GO:0016887">
    <property type="term" value="F:ATP hydrolysis activity"/>
    <property type="evidence" value="ECO:0007669"/>
    <property type="project" value="InterPro"/>
</dbReference>
<accession>A0A3E5GGI5</accession>
<dbReference type="Pfam" id="PF13558">
    <property type="entry name" value="SbcC_Walker_B"/>
    <property type="match status" value="1"/>
</dbReference>
<dbReference type="Pfam" id="PF13476">
    <property type="entry name" value="AAA_23"/>
    <property type="match status" value="1"/>
</dbReference>
<dbReference type="Gene3D" id="3.40.50.300">
    <property type="entry name" value="P-loop containing nucleotide triphosphate hydrolases"/>
    <property type="match status" value="2"/>
</dbReference>
<dbReference type="PANTHER" id="PTHR32114">
    <property type="entry name" value="ABC TRANSPORTER ABCH.3"/>
    <property type="match status" value="1"/>
</dbReference>
<keyword evidence="3" id="KW-0540">Nuclease</keyword>
<dbReference type="Proteomes" id="UP000095606">
    <property type="component" value="Unassembled WGS sequence"/>
</dbReference>
<evidence type="ECO:0000313" key="3">
    <source>
        <dbReference type="EMBL" id="CUO95016.1"/>
    </source>
</evidence>
<dbReference type="SUPFAM" id="SSF52540">
    <property type="entry name" value="P-loop containing nucleoside triphosphate hydrolases"/>
    <property type="match status" value="1"/>
</dbReference>
<dbReference type="EMBL" id="CZAE01000005">
    <property type="protein sequence ID" value="CUO95016.1"/>
    <property type="molecule type" value="Genomic_DNA"/>
</dbReference>
<feature type="domain" description="Rad50/SbcC-type AAA" evidence="2">
    <location>
        <begin position="6"/>
        <end position="242"/>
    </location>
</feature>
<name>A0A174J9R1_9BACE</name>
<feature type="coiled-coil region" evidence="1">
    <location>
        <begin position="523"/>
        <end position="629"/>
    </location>
</feature>